<dbReference type="OrthoDB" id="3346544at2759"/>
<reference evidence="3 4" key="1">
    <citation type="journal article" date="2018" name="Biotechnol. Biofuels">
        <title>Integrative visual omics of the white-rot fungus Polyporus brumalis exposes the biotechnological potential of its oxidative enzymes for delignifying raw plant biomass.</title>
        <authorList>
            <person name="Miyauchi S."/>
            <person name="Rancon A."/>
            <person name="Drula E."/>
            <person name="Hage H."/>
            <person name="Chaduli D."/>
            <person name="Favel A."/>
            <person name="Grisel S."/>
            <person name="Henrissat B."/>
            <person name="Herpoel-Gimbert I."/>
            <person name="Ruiz-Duenas F.J."/>
            <person name="Chevret D."/>
            <person name="Hainaut M."/>
            <person name="Lin J."/>
            <person name="Wang M."/>
            <person name="Pangilinan J."/>
            <person name="Lipzen A."/>
            <person name="Lesage-Meessen L."/>
            <person name="Navarro D."/>
            <person name="Riley R."/>
            <person name="Grigoriev I.V."/>
            <person name="Zhou S."/>
            <person name="Raouche S."/>
            <person name="Rosso M.N."/>
        </authorList>
    </citation>
    <scope>NUCLEOTIDE SEQUENCE [LARGE SCALE GENOMIC DNA]</scope>
    <source>
        <strain evidence="3 4">BRFM 1820</strain>
    </source>
</reference>
<dbReference type="STRING" id="139420.A0A371D6Q9"/>
<evidence type="ECO:0000256" key="2">
    <source>
        <dbReference type="SAM" id="Phobius"/>
    </source>
</evidence>
<keyword evidence="2" id="KW-1133">Transmembrane helix</keyword>
<feature type="transmembrane region" description="Helical" evidence="2">
    <location>
        <begin position="259"/>
        <end position="281"/>
    </location>
</feature>
<dbReference type="EMBL" id="KZ857413">
    <property type="protein sequence ID" value="RDX48182.1"/>
    <property type="molecule type" value="Genomic_DNA"/>
</dbReference>
<feature type="compositionally biased region" description="Basic and acidic residues" evidence="1">
    <location>
        <begin position="338"/>
        <end position="358"/>
    </location>
</feature>
<feature type="transmembrane region" description="Helical" evidence="2">
    <location>
        <begin position="146"/>
        <end position="169"/>
    </location>
</feature>
<dbReference type="AlphaFoldDB" id="A0A371D6Q9"/>
<feature type="transmembrane region" description="Helical" evidence="2">
    <location>
        <begin position="224"/>
        <end position="247"/>
    </location>
</feature>
<feature type="transmembrane region" description="Helical" evidence="2">
    <location>
        <begin position="6"/>
        <end position="34"/>
    </location>
</feature>
<sequence length="358" mass="38933">MAPVTVLQANLATICFSSALYGIFFVLAVTSLAITVRRHREESAVHAPTSATLKSRFRFAGPWTSPLFIATIILLLVISADWIVTVARLFNAFFGFETGSNPTAYYTDFSQPTAIALNALTVVAVLVCDLMLIYRTWIIWNRRHWVVVLPLITTIALTAASIAITYLYSALTPQRAEALSHFITGGCVLTLSTNIYCTGMIVYRLVAANRRMNGHIVHGSGARSIIKAMSIFVESAALYAAWTIFFFVEFQAGSGISAFANACMPFVSGISLALITVRVALGWAHRGRSSAPSAGESVGNSFPVSGSNRRADAYPLRAIRLNVSTAVEQETDFAINGQEDKEHRQEDKGAGREDVYST</sequence>
<feature type="transmembrane region" description="Helical" evidence="2">
    <location>
        <begin position="67"/>
        <end position="94"/>
    </location>
</feature>
<feature type="region of interest" description="Disordered" evidence="1">
    <location>
        <begin position="332"/>
        <end position="358"/>
    </location>
</feature>
<dbReference type="Proteomes" id="UP000256964">
    <property type="component" value="Unassembled WGS sequence"/>
</dbReference>
<gene>
    <name evidence="3" type="ORF">OH76DRAFT_1484097</name>
</gene>
<protein>
    <submittedName>
        <fullName evidence="3">Uncharacterized protein</fullName>
    </submittedName>
</protein>
<evidence type="ECO:0000313" key="3">
    <source>
        <dbReference type="EMBL" id="RDX48182.1"/>
    </source>
</evidence>
<name>A0A371D6Q9_9APHY</name>
<keyword evidence="4" id="KW-1185">Reference proteome</keyword>
<accession>A0A371D6Q9</accession>
<proteinExistence type="predicted"/>
<evidence type="ECO:0000256" key="1">
    <source>
        <dbReference type="SAM" id="MobiDB-lite"/>
    </source>
</evidence>
<keyword evidence="2" id="KW-0472">Membrane</keyword>
<feature type="transmembrane region" description="Helical" evidence="2">
    <location>
        <begin position="114"/>
        <end position="134"/>
    </location>
</feature>
<keyword evidence="2" id="KW-0812">Transmembrane</keyword>
<feature type="transmembrane region" description="Helical" evidence="2">
    <location>
        <begin position="181"/>
        <end position="203"/>
    </location>
</feature>
<evidence type="ECO:0000313" key="4">
    <source>
        <dbReference type="Proteomes" id="UP000256964"/>
    </source>
</evidence>
<organism evidence="3 4">
    <name type="scientific">Lentinus brumalis</name>
    <dbReference type="NCBI Taxonomy" id="2498619"/>
    <lineage>
        <taxon>Eukaryota</taxon>
        <taxon>Fungi</taxon>
        <taxon>Dikarya</taxon>
        <taxon>Basidiomycota</taxon>
        <taxon>Agaricomycotina</taxon>
        <taxon>Agaricomycetes</taxon>
        <taxon>Polyporales</taxon>
        <taxon>Polyporaceae</taxon>
        <taxon>Lentinus</taxon>
    </lineage>
</organism>